<organism evidence="1 2">
    <name type="scientific">Heterorhabditis bacteriophora</name>
    <name type="common">Entomopathogenic nematode worm</name>
    <dbReference type="NCBI Taxonomy" id="37862"/>
    <lineage>
        <taxon>Eukaryota</taxon>
        <taxon>Metazoa</taxon>
        <taxon>Ecdysozoa</taxon>
        <taxon>Nematoda</taxon>
        <taxon>Chromadorea</taxon>
        <taxon>Rhabditida</taxon>
        <taxon>Rhabditina</taxon>
        <taxon>Rhabditomorpha</taxon>
        <taxon>Strongyloidea</taxon>
        <taxon>Heterorhabditidae</taxon>
        <taxon>Heterorhabditis</taxon>
    </lineage>
</organism>
<dbReference type="Proteomes" id="UP000095283">
    <property type="component" value="Unplaced"/>
</dbReference>
<sequence length="207" mass="23909">MIHRIQTEEEYQQWVREKTAGEQYVNEVARKYGEKMRRMNQKESWRVCTAEAMSTAAIHRRLSLLRTDCDLLGIGCGVAMCGRVFDSIPVLAWHISYSHHDLGSRSAMHAMCYVCGIQLDNVKGKTVHLTTKHRDLCMEHNQQCLQQRNVVISPHAPAAMRLIHYETEQILENSIDNQSLPVIHDFHNIELLNIEGLHHETENLIQD</sequence>
<evidence type="ECO:0000313" key="1">
    <source>
        <dbReference type="Proteomes" id="UP000095283"/>
    </source>
</evidence>
<evidence type="ECO:0000313" key="2">
    <source>
        <dbReference type="WBParaSite" id="Hba_14608"/>
    </source>
</evidence>
<keyword evidence="1" id="KW-1185">Reference proteome</keyword>
<dbReference type="AlphaFoldDB" id="A0A1I7XAA4"/>
<name>A0A1I7XAA4_HETBA</name>
<protein>
    <submittedName>
        <fullName evidence="2">C2H2-type domain-containing protein</fullName>
    </submittedName>
</protein>
<dbReference type="WBParaSite" id="Hba_14608">
    <property type="protein sequence ID" value="Hba_14608"/>
    <property type="gene ID" value="Hba_14608"/>
</dbReference>
<accession>A0A1I7XAA4</accession>
<proteinExistence type="predicted"/>
<reference evidence="2" key="1">
    <citation type="submission" date="2016-11" db="UniProtKB">
        <authorList>
            <consortium name="WormBaseParasite"/>
        </authorList>
    </citation>
    <scope>IDENTIFICATION</scope>
</reference>